<evidence type="ECO:0000259" key="9">
    <source>
        <dbReference type="Pfam" id="PF02803"/>
    </source>
</evidence>
<dbReference type="PROSITE" id="PS00099">
    <property type="entry name" value="THIOLASE_3"/>
    <property type="match status" value="1"/>
</dbReference>
<dbReference type="EMBL" id="KV453841">
    <property type="protein sequence ID" value="ODV92383.1"/>
    <property type="molecule type" value="Genomic_DNA"/>
</dbReference>
<dbReference type="InterPro" id="IPR020610">
    <property type="entry name" value="Thiolase_AS"/>
</dbReference>
<dbReference type="PIRSF" id="PIRSF000429">
    <property type="entry name" value="Ac-CoA_Ac_transf"/>
    <property type="match status" value="1"/>
</dbReference>
<keyword evidence="4 7" id="KW-0012">Acyltransferase</keyword>
<reference evidence="11" key="1">
    <citation type="submission" date="2016-02" db="EMBL/GenBank/DDBJ databases">
        <title>Comparative genomics of biotechnologically important yeasts.</title>
        <authorList>
            <consortium name="DOE Joint Genome Institute"/>
            <person name="Riley R."/>
            <person name="Haridas S."/>
            <person name="Wolfe K.H."/>
            <person name="Lopes M.R."/>
            <person name="Hittinger C.T."/>
            <person name="Goker M."/>
            <person name="Salamov A."/>
            <person name="Wisecaver J."/>
            <person name="Long T.M."/>
            <person name="Aerts A.L."/>
            <person name="Barry K."/>
            <person name="Choi C."/>
            <person name="Clum A."/>
            <person name="Coughlan A.Y."/>
            <person name="Deshpande S."/>
            <person name="Douglass A.P."/>
            <person name="Hanson S.J."/>
            <person name="Klenk H.-P."/>
            <person name="Labutti K."/>
            <person name="Lapidus A."/>
            <person name="Lindquist E."/>
            <person name="Lipzen A."/>
            <person name="Meier-Kolthoff J.P."/>
            <person name="Ohm R.A."/>
            <person name="Otillar R.P."/>
            <person name="Pangilinan J."/>
            <person name="Peng Y."/>
            <person name="Rokas A."/>
            <person name="Rosa C.A."/>
            <person name="Scheuner C."/>
            <person name="Sibirny A.A."/>
            <person name="Slot J.C."/>
            <person name="Stielow J.B."/>
            <person name="Sun H."/>
            <person name="Kurtzman C.P."/>
            <person name="Blackwell M."/>
            <person name="Jeffries T.W."/>
            <person name="Grigoriev I.V."/>
        </authorList>
    </citation>
    <scope>NUCLEOTIDE SEQUENCE [LARGE SCALE GENOMIC DNA]</scope>
    <source>
        <strain evidence="11">NRRL Y-17796</strain>
    </source>
</reference>
<organism evidence="10 11">
    <name type="scientific">Tortispora caseinolytica NRRL Y-17796</name>
    <dbReference type="NCBI Taxonomy" id="767744"/>
    <lineage>
        <taxon>Eukaryota</taxon>
        <taxon>Fungi</taxon>
        <taxon>Dikarya</taxon>
        <taxon>Ascomycota</taxon>
        <taxon>Saccharomycotina</taxon>
        <taxon>Trigonopsidomycetes</taxon>
        <taxon>Trigonopsidales</taxon>
        <taxon>Trigonopsidaceae</taxon>
        <taxon>Tortispora</taxon>
    </lineage>
</organism>
<dbReference type="SUPFAM" id="SSF53901">
    <property type="entry name" value="Thiolase-like"/>
    <property type="match status" value="2"/>
</dbReference>
<dbReference type="CDD" id="cd00751">
    <property type="entry name" value="thiolase"/>
    <property type="match status" value="1"/>
</dbReference>
<evidence type="ECO:0000256" key="6">
    <source>
        <dbReference type="PIRSR" id="PIRSR000429-1"/>
    </source>
</evidence>
<dbReference type="GO" id="GO:0003985">
    <property type="term" value="F:acetyl-CoA C-acetyltransferase activity"/>
    <property type="evidence" value="ECO:0007669"/>
    <property type="project" value="UniProtKB-EC"/>
</dbReference>
<dbReference type="Gene3D" id="3.40.47.10">
    <property type="match status" value="1"/>
</dbReference>
<evidence type="ECO:0000256" key="3">
    <source>
        <dbReference type="ARBA" id="ARBA00022679"/>
    </source>
</evidence>
<dbReference type="OrthoDB" id="5404651at2759"/>
<feature type="active site" description="Proton acceptor" evidence="6">
    <location>
        <position position="348"/>
    </location>
</feature>
<dbReference type="Pfam" id="PF00108">
    <property type="entry name" value="Thiolase_N"/>
    <property type="match status" value="1"/>
</dbReference>
<evidence type="ECO:0000256" key="1">
    <source>
        <dbReference type="ARBA" id="ARBA00010982"/>
    </source>
</evidence>
<feature type="active site" description="Acyl-thioester intermediate" evidence="6">
    <location>
        <position position="90"/>
    </location>
</feature>
<dbReference type="Proteomes" id="UP000095023">
    <property type="component" value="Unassembled WGS sequence"/>
</dbReference>
<feature type="domain" description="Thiolase N-terminal" evidence="8">
    <location>
        <begin position="5"/>
        <end position="261"/>
    </location>
</feature>
<sequence>MVQPVYIVSYARTPIGRFMGQLAPLSATDLGGAAAKAALEKVPQIPLGDIDEVIFGNVMSANVGQAPARQIAHKAGLPDSVPATTLNKVCASGMKAAIVGAQSIICGSDIVLVGGAESMTNVPYYSPSTRSGARFGGTTLVDGLDDGLQDAYDKVAMGVFAEETAAEYKITREQQDDFSIRSFKRAQAAYAEKKLEYEIAPITVPGRKPITVTVDENLSRLDEEKLRAARPAFSKDPSATVTAPNSSALNDGAAALVLVSERKLKELNLTPIAKIIGWGDAEQRPQRFTTAPSLAVPKAIKHAGLTPSDINFYELNEAFAVVGLANCQILNLKPEQVNVYGGAVAIGHPLGCSGARIICTLATVLTNEGGKYGVAGVCNGGGGASAIVLERITQSGRL</sequence>
<keyword evidence="11" id="KW-1185">Reference proteome</keyword>
<gene>
    <name evidence="10" type="ORF">CANCADRAFT_970</name>
</gene>
<comment type="pathway">
    <text evidence="5">Metabolic intermediate biosynthesis; (R)-mevalonate biosynthesis; (R)-mevalonate from acetyl-CoA: step 1/3.</text>
</comment>
<evidence type="ECO:0000259" key="8">
    <source>
        <dbReference type="Pfam" id="PF00108"/>
    </source>
</evidence>
<dbReference type="GO" id="GO:0005739">
    <property type="term" value="C:mitochondrion"/>
    <property type="evidence" value="ECO:0007669"/>
    <property type="project" value="TreeGrafter"/>
</dbReference>
<evidence type="ECO:0000256" key="4">
    <source>
        <dbReference type="ARBA" id="ARBA00023315"/>
    </source>
</evidence>
<dbReference type="InterPro" id="IPR002155">
    <property type="entry name" value="Thiolase"/>
</dbReference>
<evidence type="ECO:0000313" key="11">
    <source>
        <dbReference type="Proteomes" id="UP000095023"/>
    </source>
</evidence>
<dbReference type="InterPro" id="IPR020617">
    <property type="entry name" value="Thiolase_C"/>
</dbReference>
<dbReference type="PANTHER" id="PTHR18919:SF165">
    <property type="entry name" value="ACETYL-COA ACETYLTRANSFERASE"/>
    <property type="match status" value="1"/>
</dbReference>
<dbReference type="InterPro" id="IPR016039">
    <property type="entry name" value="Thiolase-like"/>
</dbReference>
<dbReference type="InterPro" id="IPR020613">
    <property type="entry name" value="Thiolase_CS"/>
</dbReference>
<accession>A0A1E4TKV8</accession>
<feature type="domain" description="Thiolase C-terminal" evidence="9">
    <location>
        <begin position="269"/>
        <end position="391"/>
    </location>
</feature>
<dbReference type="InterPro" id="IPR020616">
    <property type="entry name" value="Thiolase_N"/>
</dbReference>
<evidence type="ECO:0000256" key="5">
    <source>
        <dbReference type="ARBA" id="ARBA00037924"/>
    </source>
</evidence>
<dbReference type="GO" id="GO:0006696">
    <property type="term" value="P:ergosterol biosynthetic process"/>
    <property type="evidence" value="ECO:0007669"/>
    <property type="project" value="TreeGrafter"/>
</dbReference>
<evidence type="ECO:0000256" key="2">
    <source>
        <dbReference type="ARBA" id="ARBA00012705"/>
    </source>
</evidence>
<dbReference type="FunFam" id="3.40.47.10:FF:000007">
    <property type="entry name" value="acetyl-CoA acetyltransferase, mitochondrial"/>
    <property type="match status" value="1"/>
</dbReference>
<dbReference type="GO" id="GO:0006635">
    <property type="term" value="P:fatty acid beta-oxidation"/>
    <property type="evidence" value="ECO:0007669"/>
    <property type="project" value="TreeGrafter"/>
</dbReference>
<comment type="similarity">
    <text evidence="1 7">Belongs to the thiolase-like superfamily. Thiolase family.</text>
</comment>
<dbReference type="PANTHER" id="PTHR18919">
    <property type="entry name" value="ACETYL-COA C-ACYLTRANSFERASE"/>
    <property type="match status" value="1"/>
</dbReference>
<evidence type="ECO:0000256" key="7">
    <source>
        <dbReference type="RuleBase" id="RU003557"/>
    </source>
</evidence>
<dbReference type="PROSITE" id="PS00737">
    <property type="entry name" value="THIOLASE_2"/>
    <property type="match status" value="1"/>
</dbReference>
<dbReference type="NCBIfam" id="TIGR01930">
    <property type="entry name" value="AcCoA-C-Actrans"/>
    <property type="match status" value="1"/>
</dbReference>
<feature type="active site" description="Proton acceptor" evidence="6">
    <location>
        <position position="378"/>
    </location>
</feature>
<protein>
    <recommendedName>
        <fullName evidence="2">acetyl-CoA C-acetyltransferase</fullName>
        <ecNumber evidence="2">2.3.1.9</ecNumber>
    </recommendedName>
</protein>
<dbReference type="EC" id="2.3.1.9" evidence="2"/>
<evidence type="ECO:0000313" key="10">
    <source>
        <dbReference type="EMBL" id="ODV92383.1"/>
    </source>
</evidence>
<keyword evidence="3 7" id="KW-0808">Transferase</keyword>
<proteinExistence type="inferred from homology"/>
<name>A0A1E4TKV8_9ASCO</name>
<dbReference type="AlphaFoldDB" id="A0A1E4TKV8"/>
<dbReference type="Pfam" id="PF02803">
    <property type="entry name" value="Thiolase_C"/>
    <property type="match status" value="1"/>
</dbReference>